<dbReference type="GO" id="GO:0150058">
    <property type="term" value="C:amylin receptor complex 3"/>
    <property type="evidence" value="ECO:0007669"/>
    <property type="project" value="Ensembl"/>
</dbReference>
<dbReference type="GO" id="GO:0150056">
    <property type="term" value="C:amylin receptor complex 1"/>
    <property type="evidence" value="ECO:0007669"/>
    <property type="project" value="Ensembl"/>
</dbReference>
<evidence type="ECO:0000256" key="15">
    <source>
        <dbReference type="ARBA" id="ARBA00049701"/>
    </source>
</evidence>
<evidence type="ECO:0000313" key="19">
    <source>
        <dbReference type="Ensembl" id="ENSLAFP00000024905.1"/>
    </source>
</evidence>
<dbReference type="GO" id="GO:0043488">
    <property type="term" value="P:regulation of mRNA stability"/>
    <property type="evidence" value="ECO:0007669"/>
    <property type="project" value="Ensembl"/>
</dbReference>
<dbReference type="GO" id="GO:0150060">
    <property type="term" value="P:amylin receptor 2 signaling pathway"/>
    <property type="evidence" value="ECO:0007669"/>
    <property type="project" value="Ensembl"/>
</dbReference>
<comment type="subunit">
    <text evidence="15">Heterodimer of CALCR and RAMP1, RAMP2 or RAMP3; the receptor complexes function as AMYR1, AMYR2 and AMYR3 receptors, respectively, and respond to amylin/IAPP, calcitonin/CT and CGRP1 ligands. Interacts with GPRASP2.</text>
</comment>
<dbReference type="GO" id="GO:0032841">
    <property type="term" value="F:calcitonin binding"/>
    <property type="evidence" value="ECO:0007669"/>
    <property type="project" value="Ensembl"/>
</dbReference>
<dbReference type="GO" id="GO:1904645">
    <property type="term" value="P:response to amyloid-beta"/>
    <property type="evidence" value="ECO:0007669"/>
    <property type="project" value="Ensembl"/>
</dbReference>
<dbReference type="GO" id="GO:0051384">
    <property type="term" value="P:response to glucocorticoid"/>
    <property type="evidence" value="ECO:0007669"/>
    <property type="project" value="Ensembl"/>
</dbReference>
<dbReference type="Pfam" id="PF02793">
    <property type="entry name" value="HRM"/>
    <property type="match status" value="1"/>
</dbReference>
<dbReference type="InterPro" id="IPR003287">
    <property type="entry name" value="GPCR_2_calcitonin_rcpt_fam"/>
</dbReference>
<keyword evidence="11" id="KW-0675">Receptor</keyword>
<dbReference type="PRINTS" id="PR00361">
    <property type="entry name" value="CALCITONINR"/>
</dbReference>
<dbReference type="PROSITE" id="PS00650">
    <property type="entry name" value="G_PROTEIN_RECEP_F2_2"/>
    <property type="match status" value="1"/>
</dbReference>
<dbReference type="FunFam" id="1.20.1070.10:FF:000149">
    <property type="entry name" value="Calcitonin receptor"/>
    <property type="match status" value="1"/>
</dbReference>
<proteinExistence type="inferred from homology"/>
<dbReference type="Proteomes" id="UP000007646">
    <property type="component" value="Unassembled WGS sequence"/>
</dbReference>
<dbReference type="InterPro" id="IPR017981">
    <property type="entry name" value="GPCR_2-like_7TM"/>
</dbReference>
<evidence type="ECO:0000256" key="3">
    <source>
        <dbReference type="ARBA" id="ARBA00017333"/>
    </source>
</evidence>
<name>G3UAP7_LOXAF</name>
<keyword evidence="10" id="KW-1015">Disulfide bond</keyword>
<keyword evidence="4" id="KW-1003">Cell membrane</keyword>
<dbReference type="SMART" id="SM00008">
    <property type="entry name" value="HormR"/>
    <property type="match status" value="1"/>
</dbReference>
<evidence type="ECO:0000256" key="7">
    <source>
        <dbReference type="ARBA" id="ARBA00022989"/>
    </source>
</evidence>
<dbReference type="GO" id="GO:0150057">
    <property type="term" value="C:amylin receptor complex 2"/>
    <property type="evidence" value="ECO:0007669"/>
    <property type="project" value="Ensembl"/>
</dbReference>
<organism evidence="19 20">
    <name type="scientific">Loxodonta africana</name>
    <name type="common">African elephant</name>
    <dbReference type="NCBI Taxonomy" id="9785"/>
    <lineage>
        <taxon>Eukaryota</taxon>
        <taxon>Metazoa</taxon>
        <taxon>Chordata</taxon>
        <taxon>Craniata</taxon>
        <taxon>Vertebrata</taxon>
        <taxon>Euteleostomi</taxon>
        <taxon>Mammalia</taxon>
        <taxon>Eutheria</taxon>
        <taxon>Afrotheria</taxon>
        <taxon>Proboscidea</taxon>
        <taxon>Elephantidae</taxon>
        <taxon>Loxodonta</taxon>
    </lineage>
</organism>
<dbReference type="InterPro" id="IPR017983">
    <property type="entry name" value="GPCR_2_secretin-like_CS"/>
</dbReference>
<dbReference type="GO" id="GO:0001540">
    <property type="term" value="F:amyloid-beta binding"/>
    <property type="evidence" value="ECO:0007669"/>
    <property type="project" value="Ensembl"/>
</dbReference>
<protein>
    <recommendedName>
        <fullName evidence="3">Calcitonin receptor</fullName>
    </recommendedName>
</protein>
<dbReference type="GeneTree" id="ENSGT00940000155380"/>
<dbReference type="InterPro" id="IPR001879">
    <property type="entry name" value="GPCR_2_extracellular_dom"/>
</dbReference>
<dbReference type="PRINTS" id="PR01350">
    <property type="entry name" value="CTRFAMILY"/>
</dbReference>
<dbReference type="SUPFAM" id="SSF111418">
    <property type="entry name" value="Hormone receptor domain"/>
    <property type="match status" value="1"/>
</dbReference>
<dbReference type="GO" id="GO:0030279">
    <property type="term" value="P:negative regulation of ossification"/>
    <property type="evidence" value="ECO:0007669"/>
    <property type="project" value="Ensembl"/>
</dbReference>
<keyword evidence="9 16" id="KW-0472">Membrane</keyword>
<feature type="transmembrane region" description="Helical" evidence="16">
    <location>
        <begin position="343"/>
        <end position="364"/>
    </location>
</feature>
<dbReference type="GO" id="GO:0050850">
    <property type="term" value="P:positive regulation of calcium-mediated signaling"/>
    <property type="evidence" value="ECO:0007669"/>
    <property type="project" value="Ensembl"/>
</dbReference>
<evidence type="ECO:0000256" key="6">
    <source>
        <dbReference type="ARBA" id="ARBA00022729"/>
    </source>
</evidence>
<dbReference type="GO" id="GO:0070374">
    <property type="term" value="P:positive regulation of ERK1 and ERK2 cascade"/>
    <property type="evidence" value="ECO:0007669"/>
    <property type="project" value="Ensembl"/>
</dbReference>
<dbReference type="GO" id="GO:0030424">
    <property type="term" value="C:axon"/>
    <property type="evidence" value="ECO:0007669"/>
    <property type="project" value="TreeGrafter"/>
</dbReference>
<evidence type="ECO:0000256" key="4">
    <source>
        <dbReference type="ARBA" id="ARBA00022475"/>
    </source>
</evidence>
<evidence type="ECO:0000256" key="1">
    <source>
        <dbReference type="ARBA" id="ARBA00004651"/>
    </source>
</evidence>
<dbReference type="GO" id="GO:0051897">
    <property type="term" value="P:positive regulation of phosphatidylinositol 3-kinase/protein kinase B signal transduction"/>
    <property type="evidence" value="ECO:0007669"/>
    <property type="project" value="Ensembl"/>
</dbReference>
<evidence type="ECO:0000256" key="13">
    <source>
        <dbReference type="ARBA" id="ARBA00023224"/>
    </source>
</evidence>
<dbReference type="CDD" id="cd15274">
    <property type="entry name" value="7tmB1_calcitonin_R"/>
    <property type="match status" value="1"/>
</dbReference>
<evidence type="ECO:0000256" key="10">
    <source>
        <dbReference type="ARBA" id="ARBA00023157"/>
    </source>
</evidence>
<keyword evidence="13" id="KW-0807">Transducer</keyword>
<keyword evidence="8" id="KW-0297">G-protein coupled receptor</keyword>
<dbReference type="Gene3D" id="4.10.1240.10">
    <property type="entry name" value="GPCR, family 2, extracellular hormone receptor domain"/>
    <property type="match status" value="1"/>
</dbReference>
<evidence type="ECO:0000256" key="14">
    <source>
        <dbReference type="ARBA" id="ARBA00049588"/>
    </source>
</evidence>
<dbReference type="GO" id="GO:0150061">
    <property type="term" value="P:amylin receptor 3 signaling pathway"/>
    <property type="evidence" value="ECO:0007669"/>
    <property type="project" value="Ensembl"/>
</dbReference>
<evidence type="ECO:0000256" key="5">
    <source>
        <dbReference type="ARBA" id="ARBA00022692"/>
    </source>
</evidence>
<dbReference type="PROSITE" id="PS50261">
    <property type="entry name" value="G_PROTEIN_RECEP_F2_4"/>
    <property type="match status" value="1"/>
</dbReference>
<dbReference type="FunCoup" id="G3UAP7">
    <property type="interactions" value="50"/>
</dbReference>
<sequence>MCSSILTLHLYPIFLFIQQPAPILPFTFNETFLEDLDSEPFLYVLGRKRLMEAQYDCYEQMLQSPSDEREGVYCNRTWDGWLCWEDTPAGVTLTKTCPDYFPDFDSSEIVTKYCDEYGNWHDETEHNESWSNYSVCNAFTPEKMKNAYSLYYLAIVGHSLSICALVVSLGIFVHFKNLSCQRVTLHKNMFLTYVLNSTIIIIHLVEVVPNGELVRSDPISCKVLHFFHQYMMASNYFWMLCEGIYLHTLIVSSMFTEEQRLQWYYLLGWGFPLIPTTIHAVTRAFYFNDNCWLSMDTHLLYIIHGPVMAALVMNFFFLLNIVRVLVTKMRQTRQADARMYLKAVRSTLLLVPLLGVQFVVFPWKPSNKILGKIYDYFMHFLIHFQGFFVASIYCFWNKEVQATVKRHWAQFKMEWDDRWGRRPNNRPAAPVAPPVANDDNIPVFICHLQPRDAAANENGGEGPEVIGLEIVEQESAA</sequence>
<dbReference type="GO" id="GO:0097643">
    <property type="term" value="F:amylin receptor activity"/>
    <property type="evidence" value="ECO:0007669"/>
    <property type="project" value="Ensembl"/>
</dbReference>
<dbReference type="Gene3D" id="1.20.1070.10">
    <property type="entry name" value="Rhodopsin 7-helix transmembrane proteins"/>
    <property type="match status" value="1"/>
</dbReference>
<feature type="domain" description="G-protein coupled receptors family 2 profile 2" evidence="18">
    <location>
        <begin position="150"/>
        <end position="397"/>
    </location>
</feature>
<dbReference type="GO" id="GO:0150059">
    <property type="term" value="P:amylin receptor 1 signaling pathway"/>
    <property type="evidence" value="ECO:0007669"/>
    <property type="project" value="Ensembl"/>
</dbReference>
<evidence type="ECO:0000256" key="8">
    <source>
        <dbReference type="ARBA" id="ARBA00023040"/>
    </source>
</evidence>
<keyword evidence="7 16" id="KW-1133">Transmembrane helix</keyword>
<dbReference type="AlphaFoldDB" id="G3UAP7"/>
<dbReference type="GO" id="GO:0030316">
    <property type="term" value="P:osteoclast differentiation"/>
    <property type="evidence" value="ECO:0007669"/>
    <property type="project" value="Ensembl"/>
</dbReference>
<comment type="subcellular location">
    <subcellularLocation>
        <location evidence="1">Cell membrane</location>
        <topology evidence="1">Multi-pass membrane protein</topology>
    </subcellularLocation>
</comment>
<dbReference type="GO" id="GO:0001669">
    <property type="term" value="C:acrosomal vesicle"/>
    <property type="evidence" value="ECO:0007669"/>
    <property type="project" value="Ensembl"/>
</dbReference>
<dbReference type="GO" id="GO:0007189">
    <property type="term" value="P:adenylate cyclase-activating G protein-coupled receptor signaling pathway"/>
    <property type="evidence" value="ECO:0007669"/>
    <property type="project" value="Ensembl"/>
</dbReference>
<feature type="transmembrane region" description="Helical" evidence="16">
    <location>
        <begin position="236"/>
        <end position="256"/>
    </location>
</feature>
<feature type="transmembrane region" description="Helical" evidence="16">
    <location>
        <begin position="263"/>
        <end position="286"/>
    </location>
</feature>
<evidence type="ECO:0000259" key="18">
    <source>
        <dbReference type="PROSITE" id="PS50261"/>
    </source>
</evidence>
<keyword evidence="5 16" id="KW-0812">Transmembrane</keyword>
<dbReference type="PROSITE" id="PS00649">
    <property type="entry name" value="G_PROTEIN_RECEP_F2_1"/>
    <property type="match status" value="1"/>
</dbReference>
<evidence type="ECO:0000256" key="16">
    <source>
        <dbReference type="SAM" id="Phobius"/>
    </source>
</evidence>
<dbReference type="OMA" id="WMSVETY"/>
<keyword evidence="12" id="KW-0325">Glycoprotein</keyword>
<dbReference type="GO" id="GO:0001635">
    <property type="term" value="F:calcitonin gene-related peptide receptor activity"/>
    <property type="evidence" value="ECO:0007669"/>
    <property type="project" value="Ensembl"/>
</dbReference>
<dbReference type="GO" id="GO:0007166">
    <property type="term" value="P:cell surface receptor signaling pathway"/>
    <property type="evidence" value="ECO:0007669"/>
    <property type="project" value="InterPro"/>
</dbReference>
<dbReference type="SUPFAM" id="SSF81321">
    <property type="entry name" value="Family A G protein-coupled receptor-like"/>
    <property type="match status" value="1"/>
</dbReference>
<comment type="similarity">
    <text evidence="2">Belongs to the G-protein coupled receptor 2 family.</text>
</comment>
<dbReference type="eggNOG" id="KOG4564">
    <property type="taxonomic scope" value="Eukaryota"/>
</dbReference>
<dbReference type="Pfam" id="PF00002">
    <property type="entry name" value="7tm_2"/>
    <property type="match status" value="1"/>
</dbReference>
<dbReference type="InterPro" id="IPR036445">
    <property type="entry name" value="GPCR_2_extracell_dom_sf"/>
</dbReference>
<dbReference type="InParanoid" id="G3UAP7"/>
<dbReference type="Ensembl" id="ENSLAFT00000028663.1">
    <property type="protein sequence ID" value="ENSLAFP00000024905.1"/>
    <property type="gene ID" value="ENSLAFG00000025731.1"/>
</dbReference>
<evidence type="ECO:0000259" key="17">
    <source>
        <dbReference type="PROSITE" id="PS50227"/>
    </source>
</evidence>
<feature type="domain" description="G-protein coupled receptors family 2 profile 1" evidence="17">
    <location>
        <begin position="56"/>
        <end position="140"/>
    </location>
</feature>
<reference evidence="19" key="3">
    <citation type="submission" date="2025-09" db="UniProtKB">
        <authorList>
            <consortium name="Ensembl"/>
        </authorList>
    </citation>
    <scope>IDENTIFICATION</scope>
    <source>
        <strain evidence="19">Isolate ISIS603380</strain>
    </source>
</reference>
<keyword evidence="6" id="KW-0732">Signal</keyword>
<reference evidence="19" key="2">
    <citation type="submission" date="2025-08" db="UniProtKB">
        <authorList>
            <consortium name="Ensembl"/>
        </authorList>
    </citation>
    <scope>IDENTIFICATION</scope>
    <source>
        <strain evidence="19">Isolate ISIS603380</strain>
    </source>
</reference>
<evidence type="ECO:0000256" key="9">
    <source>
        <dbReference type="ARBA" id="ARBA00023136"/>
    </source>
</evidence>
<feature type="transmembrane region" description="Helical" evidence="16">
    <location>
        <begin position="150"/>
        <end position="173"/>
    </location>
</feature>
<dbReference type="PANTHER" id="PTHR45620:SF8">
    <property type="entry name" value="CALCITONIN RECEPTOR"/>
    <property type="match status" value="1"/>
</dbReference>
<dbReference type="GO" id="GO:0001503">
    <property type="term" value="P:ossification"/>
    <property type="evidence" value="ECO:0007669"/>
    <property type="project" value="Ensembl"/>
</dbReference>
<reference evidence="19 20" key="1">
    <citation type="submission" date="2009-06" db="EMBL/GenBank/DDBJ databases">
        <title>The Genome Sequence of Loxodonta africana (African elephant).</title>
        <authorList>
            <person name="Di Palma F."/>
            <person name="Heiman D."/>
            <person name="Young S."/>
            <person name="Johnson J."/>
            <person name="Lander E.S."/>
            <person name="Lindblad-Toh K."/>
        </authorList>
    </citation>
    <scope>NUCLEOTIDE SEQUENCE [LARGE SCALE GENOMIC DNA]</scope>
    <source>
        <strain evidence="19 20">Isolate ISIS603380</strain>
    </source>
</reference>
<feature type="transmembrane region" description="Helical" evidence="16">
    <location>
        <begin position="185"/>
        <end position="205"/>
    </location>
</feature>
<dbReference type="InterPro" id="IPR001688">
    <property type="entry name" value="GPCR_2_calcitonin_rcpt"/>
</dbReference>
<keyword evidence="20" id="KW-1185">Reference proteome</keyword>
<dbReference type="GO" id="GO:0007204">
    <property type="term" value="P:positive regulation of cytosolic calcium ion concentration"/>
    <property type="evidence" value="ECO:0007669"/>
    <property type="project" value="Ensembl"/>
</dbReference>
<evidence type="ECO:0000256" key="11">
    <source>
        <dbReference type="ARBA" id="ARBA00023170"/>
    </source>
</evidence>
<dbReference type="HOGENOM" id="CLU_002753_4_2_1"/>
<dbReference type="PANTHER" id="PTHR45620">
    <property type="entry name" value="PDF RECEPTOR-LIKE PROTEIN-RELATED"/>
    <property type="match status" value="1"/>
</dbReference>
<dbReference type="PROSITE" id="PS50227">
    <property type="entry name" value="G_PROTEIN_RECEP_F2_3"/>
    <property type="match status" value="1"/>
</dbReference>
<dbReference type="GO" id="GO:0005929">
    <property type="term" value="C:cilium"/>
    <property type="evidence" value="ECO:0007669"/>
    <property type="project" value="Ensembl"/>
</dbReference>
<evidence type="ECO:0000313" key="20">
    <source>
        <dbReference type="Proteomes" id="UP000007646"/>
    </source>
</evidence>
<evidence type="ECO:0000256" key="12">
    <source>
        <dbReference type="ARBA" id="ARBA00023180"/>
    </source>
</evidence>
<dbReference type="GO" id="GO:0004948">
    <property type="term" value="F:calcitonin receptor activity"/>
    <property type="evidence" value="ECO:0007669"/>
    <property type="project" value="Ensembl"/>
</dbReference>
<dbReference type="InterPro" id="IPR050332">
    <property type="entry name" value="GPCR_2"/>
</dbReference>
<feature type="transmembrane region" description="Helical" evidence="16">
    <location>
        <begin position="376"/>
        <end position="396"/>
    </location>
</feature>
<dbReference type="InterPro" id="IPR000832">
    <property type="entry name" value="GPCR_2_secretin-like"/>
</dbReference>
<dbReference type="PRINTS" id="PR00249">
    <property type="entry name" value="GPCRSECRETIN"/>
</dbReference>
<feature type="transmembrane region" description="Helical" evidence="16">
    <location>
        <begin position="298"/>
        <end position="322"/>
    </location>
</feature>
<dbReference type="GO" id="GO:0010628">
    <property type="term" value="P:positive regulation of gene expression"/>
    <property type="evidence" value="ECO:0007669"/>
    <property type="project" value="Ensembl"/>
</dbReference>
<gene>
    <name evidence="19" type="primary">CALCR</name>
</gene>
<accession>G3UAP7</accession>
<comment type="function">
    <text evidence="14">G protein-coupled receptor activated by ligand peptides amylin (IAPP), calcitonin (CT/CALCA) and calcitonin gene-related peptide type 1 (CGRP1/CALCA). CALCR interacts with receptor-activity-modifying proteins RAMP1, 2 and 3 to form receptor complexes AMYR1, 2 and 3, respectively. IAPP, CT and CGRP1 activate CALCR and AMYRs with distinct modes of receptor activation resulting in specific phenotypes. Ligand binding causes a conformation change that triggers signaling via guanine nucleotide-binding proteins (G proteins) and modulates the activity of downstream effectors. Activates cAMP-dependent pathway.</text>
</comment>
<dbReference type="GO" id="GO:0141163">
    <property type="term" value="P:positive regulation of cAMP/PKA signal transduction"/>
    <property type="evidence" value="ECO:0007669"/>
    <property type="project" value="Ensembl"/>
</dbReference>
<dbReference type="STRING" id="9785.ENSLAFP00000024905"/>
<evidence type="ECO:0000256" key="2">
    <source>
        <dbReference type="ARBA" id="ARBA00005314"/>
    </source>
</evidence>